<gene>
    <name evidence="1" type="ORF">V6N11_034481</name>
</gene>
<reference evidence="1 2" key="1">
    <citation type="journal article" date="2024" name="G3 (Bethesda)">
        <title>Genome assembly of Hibiscus sabdariffa L. provides insights into metabolisms of medicinal natural products.</title>
        <authorList>
            <person name="Kim T."/>
        </authorList>
    </citation>
    <scope>NUCLEOTIDE SEQUENCE [LARGE SCALE GENOMIC DNA]</scope>
    <source>
        <strain evidence="1">TK-2024</strain>
        <tissue evidence="1">Old leaves</tissue>
    </source>
</reference>
<name>A0ABR2NEF3_9ROSI</name>
<keyword evidence="2" id="KW-1185">Reference proteome</keyword>
<protein>
    <submittedName>
        <fullName evidence="1">Uncharacterized protein</fullName>
    </submittedName>
</protein>
<organism evidence="1 2">
    <name type="scientific">Hibiscus sabdariffa</name>
    <name type="common">roselle</name>
    <dbReference type="NCBI Taxonomy" id="183260"/>
    <lineage>
        <taxon>Eukaryota</taxon>
        <taxon>Viridiplantae</taxon>
        <taxon>Streptophyta</taxon>
        <taxon>Embryophyta</taxon>
        <taxon>Tracheophyta</taxon>
        <taxon>Spermatophyta</taxon>
        <taxon>Magnoliopsida</taxon>
        <taxon>eudicotyledons</taxon>
        <taxon>Gunneridae</taxon>
        <taxon>Pentapetalae</taxon>
        <taxon>rosids</taxon>
        <taxon>malvids</taxon>
        <taxon>Malvales</taxon>
        <taxon>Malvaceae</taxon>
        <taxon>Malvoideae</taxon>
        <taxon>Hibiscus</taxon>
    </lineage>
</organism>
<sequence>MLQAASEVVLLLFVTEEERGGGREVSQDAPAESDVPRILPRQVVKRATDSGRQNSLSEERGVTVWREETTLAVSGEALVPAVAAVGERGTKVVFETELDSTLYRDRTTFSNSNLVGDENLIVVPIEVTDSIPGHPVVLQTNPSEVVVLGGETRKV</sequence>
<comment type="caution">
    <text evidence="1">The sequence shown here is derived from an EMBL/GenBank/DDBJ whole genome shotgun (WGS) entry which is preliminary data.</text>
</comment>
<accession>A0ABR2NEF3</accession>
<evidence type="ECO:0000313" key="2">
    <source>
        <dbReference type="Proteomes" id="UP001396334"/>
    </source>
</evidence>
<dbReference type="EMBL" id="JBBPBN010000163">
    <property type="protein sequence ID" value="KAK8974554.1"/>
    <property type="molecule type" value="Genomic_DNA"/>
</dbReference>
<proteinExistence type="predicted"/>
<evidence type="ECO:0000313" key="1">
    <source>
        <dbReference type="EMBL" id="KAK8974554.1"/>
    </source>
</evidence>
<dbReference type="Proteomes" id="UP001396334">
    <property type="component" value="Unassembled WGS sequence"/>
</dbReference>